<name>A0A061S2S2_9CHLO</name>
<gene>
    <name evidence="3" type="ORF">TSPGSL018_18327</name>
</gene>
<sequence>MPQFCPARTGSASRQLCPERFSGRTQAPLTVTERPLRHVTRATQDKGKGSDWQNTWRQLKKSAGLQDASDYVTRNPNANSEFYRPNRDLQKDIRRQERMAVNLWSSAAFLQAGAGVAVLMIFIFVFVVGPPSA</sequence>
<reference evidence="3" key="1">
    <citation type="submission" date="2014-05" db="EMBL/GenBank/DDBJ databases">
        <title>The transcriptome of the halophilic microalga Tetraselmis sp. GSL018 isolated from the Great Salt Lake, Utah.</title>
        <authorList>
            <person name="Jinkerson R.E."/>
            <person name="D'Adamo S."/>
            <person name="Posewitz M.C."/>
        </authorList>
    </citation>
    <scope>NUCLEOTIDE SEQUENCE</scope>
    <source>
        <strain evidence="3">GSL018</strain>
    </source>
</reference>
<evidence type="ECO:0000313" key="3">
    <source>
        <dbReference type="EMBL" id="JAC77185.1"/>
    </source>
</evidence>
<dbReference type="AlphaFoldDB" id="A0A061S2S2"/>
<keyword evidence="2" id="KW-0812">Transmembrane</keyword>
<evidence type="ECO:0000256" key="2">
    <source>
        <dbReference type="SAM" id="Phobius"/>
    </source>
</evidence>
<keyword evidence="2" id="KW-0472">Membrane</keyword>
<feature type="transmembrane region" description="Helical" evidence="2">
    <location>
        <begin position="101"/>
        <end position="128"/>
    </location>
</feature>
<dbReference type="EMBL" id="GBEZ01008351">
    <property type="protein sequence ID" value="JAC77185.1"/>
    <property type="molecule type" value="Transcribed_RNA"/>
</dbReference>
<evidence type="ECO:0000256" key="1">
    <source>
        <dbReference type="SAM" id="MobiDB-lite"/>
    </source>
</evidence>
<protein>
    <submittedName>
        <fullName evidence="3">Uncharacterized protein</fullName>
    </submittedName>
</protein>
<organism evidence="3">
    <name type="scientific">Tetraselmis sp. GSL018</name>
    <dbReference type="NCBI Taxonomy" id="582737"/>
    <lineage>
        <taxon>Eukaryota</taxon>
        <taxon>Viridiplantae</taxon>
        <taxon>Chlorophyta</taxon>
        <taxon>core chlorophytes</taxon>
        <taxon>Chlorodendrophyceae</taxon>
        <taxon>Chlorodendrales</taxon>
        <taxon>Chlorodendraceae</taxon>
        <taxon>Tetraselmis</taxon>
    </lineage>
</organism>
<feature type="region of interest" description="Disordered" evidence="1">
    <location>
        <begin position="67"/>
        <end position="89"/>
    </location>
</feature>
<proteinExistence type="predicted"/>
<feature type="region of interest" description="Disordered" evidence="1">
    <location>
        <begin position="28"/>
        <end position="55"/>
    </location>
</feature>
<accession>A0A061S2S2</accession>
<keyword evidence="2" id="KW-1133">Transmembrane helix</keyword>